<evidence type="ECO:0000313" key="18">
    <source>
        <dbReference type="EMBL" id="CAG1859688.1"/>
    </source>
</evidence>
<dbReference type="GO" id="GO:0019955">
    <property type="term" value="F:cytokine binding"/>
    <property type="evidence" value="ECO:0007669"/>
    <property type="project" value="UniProtKB-ARBA"/>
</dbReference>
<keyword evidence="10 14" id="KW-1133">Transmembrane helix</keyword>
<evidence type="ECO:0000256" key="7">
    <source>
        <dbReference type="ARBA" id="ARBA00022692"/>
    </source>
</evidence>
<keyword evidence="6" id="KW-0808">Transferase</keyword>
<sequence>MWIFVSMNANITERRKDTLVNMCDESKRARMLQDQFNVSMNHVHALAILVLTFHHRKQHSSFWQKIFAEYTARTAFERPLMSRVAYALRVLHTERGRFEQQHAWQIKKMETEFQSLVKDDYNPEKLDPSPVQDEYAPVIFSQETVSHIVSIDMMSGKTENILRARAARKGVLTSCNLLKSNHLGVVLTFAVYKTNLPLNAAPQERIETTVGYLRASFDVPSLVEKLLQQLASKQTIIVNLYDTTNVSAPIRMYGPDTAASGEKHISYVDFGDPTRKHEMHCRFKHKPPLPWSAITMSVGVAVIVLVGHIFHAALNRIEEVEDDYCQMRELKVQAESADVAKSQFLATVSHEIRTRMNGVLGMLQMLMDTDLDATQQDFAMTAQSSGKALIALINEVLDQAKIESGRLELEAVPFDLRDVLDNVLSLFSDKSQAKGIEMAVYVSERVPEILIGDPGRLRQIITNLLGNSVKVNCSSNFLIIQLKLDLVVWYSYGEIETLHLVPYWMCAIPVIFSSIIGTISLVSSASHACFQEYKYILDTLIVDLVFKFSWVVALFSFIMMKKIILLQTWYFSCLSCACYPSFSLLKFSMGHLDVVIICLKLSDKKKPCITGNACFFFRSVEESVLTWKNGAAMPLGSLPNMFLEVTSQSPTEVHELKSAGYVDSILKPLHPGIIATCLWKALGMEHKRQQFKGKSMPLQSLLSGKNILVVDDNAINCKVAAAVLEKYGATVTSADSGKEAIKMLQPPHNFDACFMDVKMPEMDGFEATRQIRLMENIVNELIRSGGCITGIIWQCSSLAHTYTSYYSRRYSSNT</sequence>
<comment type="catalytic activity">
    <reaction evidence="1">
        <text>ATP + protein L-histidine = ADP + protein N-phospho-L-histidine.</text>
        <dbReference type="EC" id="2.7.13.3"/>
    </reaction>
</comment>
<dbReference type="Gene3D" id="6.10.250.1190">
    <property type="match status" value="1"/>
</dbReference>
<evidence type="ECO:0000313" key="20">
    <source>
        <dbReference type="Proteomes" id="UP000012960"/>
    </source>
</evidence>
<organism evidence="19 20">
    <name type="scientific">Musa acuminata subsp. malaccensis</name>
    <name type="common">Wild banana</name>
    <name type="synonym">Musa malaccensis</name>
    <dbReference type="NCBI Taxonomy" id="214687"/>
    <lineage>
        <taxon>Eukaryota</taxon>
        <taxon>Viridiplantae</taxon>
        <taxon>Streptophyta</taxon>
        <taxon>Embryophyta</taxon>
        <taxon>Tracheophyta</taxon>
        <taxon>Spermatophyta</taxon>
        <taxon>Magnoliopsida</taxon>
        <taxon>Liliopsida</taxon>
        <taxon>Zingiberales</taxon>
        <taxon>Musaceae</taxon>
        <taxon>Musa</taxon>
    </lineage>
</organism>
<evidence type="ECO:0000256" key="9">
    <source>
        <dbReference type="ARBA" id="ARBA00022864"/>
    </source>
</evidence>
<dbReference type="FunFam" id="1.10.287.130:FF:000015">
    <property type="entry name" value="Histidine kinase 4"/>
    <property type="match status" value="1"/>
</dbReference>
<dbReference type="SMART" id="SM00448">
    <property type="entry name" value="REC"/>
    <property type="match status" value="1"/>
</dbReference>
<dbReference type="InterPro" id="IPR036097">
    <property type="entry name" value="HisK_dim/P_sf"/>
</dbReference>
<dbReference type="OMA" id="CKRAGKW"/>
<dbReference type="Gene3D" id="1.10.287.130">
    <property type="match status" value="1"/>
</dbReference>
<keyword evidence="20" id="KW-1185">Reference proteome</keyword>
<feature type="transmembrane region" description="Helical" evidence="14">
    <location>
        <begin position="501"/>
        <end position="523"/>
    </location>
</feature>
<feature type="domain" description="CHASE" evidence="17">
    <location>
        <begin position="58"/>
        <end position="280"/>
    </location>
</feature>
<dbReference type="CDD" id="cd17546">
    <property type="entry name" value="REC_hyHK_CKI1_RcsC-like"/>
    <property type="match status" value="1"/>
</dbReference>
<dbReference type="Proteomes" id="UP000012960">
    <property type="component" value="Unplaced"/>
</dbReference>
<dbReference type="GO" id="GO:0012505">
    <property type="term" value="C:endomembrane system"/>
    <property type="evidence" value="ECO:0007669"/>
    <property type="project" value="UniProtKB-SubCell"/>
</dbReference>
<evidence type="ECO:0000256" key="12">
    <source>
        <dbReference type="ARBA" id="ARBA00023136"/>
    </source>
</evidence>
<dbReference type="Gene3D" id="3.40.50.2300">
    <property type="match status" value="1"/>
</dbReference>
<comment type="function">
    <text evidence="2">Cytokinin receptor related to bacterial two-component regulators. Functions as a histidine kinase and transmits the stress signal to a downstream MAPK cascade.</text>
</comment>
<feature type="modified residue" description="4-aspartylphosphate" evidence="13">
    <location>
        <position position="756"/>
    </location>
</feature>
<keyword evidence="5 13" id="KW-0597">Phosphoprotein</keyword>
<keyword evidence="11" id="KW-0902">Two-component regulatory system</keyword>
<comment type="subcellular location">
    <subcellularLocation>
        <location evidence="3">Endomembrane system</location>
        <topology evidence="3">Multi-pass membrane protein</topology>
    </subcellularLocation>
</comment>
<accession>A0A804HUQ6</accession>
<reference evidence="18" key="1">
    <citation type="submission" date="2021-03" db="EMBL/GenBank/DDBJ databases">
        <authorList>
            <consortium name="Genoscope - CEA"/>
            <person name="William W."/>
        </authorList>
    </citation>
    <scope>NUCLEOTIDE SEQUENCE</scope>
    <source>
        <strain evidence="18">Doubled-haploid Pahang</strain>
    </source>
</reference>
<dbReference type="PROSITE" id="PS50109">
    <property type="entry name" value="HIS_KIN"/>
    <property type="match status" value="1"/>
</dbReference>
<dbReference type="GO" id="GO:0000155">
    <property type="term" value="F:phosphorelay sensor kinase activity"/>
    <property type="evidence" value="ECO:0007669"/>
    <property type="project" value="InterPro"/>
</dbReference>
<dbReference type="AlphaFoldDB" id="A0A804HUQ6"/>
<evidence type="ECO:0000313" key="19">
    <source>
        <dbReference type="EnsemblPlants" id="Ma01_p16190.1"/>
    </source>
</evidence>
<evidence type="ECO:0000256" key="8">
    <source>
        <dbReference type="ARBA" id="ARBA00022777"/>
    </source>
</evidence>
<dbReference type="SMART" id="SM00388">
    <property type="entry name" value="HisKA"/>
    <property type="match status" value="1"/>
</dbReference>
<name>A0A804HUQ6_MUSAM</name>
<feature type="transmembrane region" description="Helical" evidence="14">
    <location>
        <begin position="289"/>
        <end position="310"/>
    </location>
</feature>
<feature type="transmembrane region" description="Helical" evidence="14">
    <location>
        <begin position="564"/>
        <end position="582"/>
    </location>
</feature>
<dbReference type="InterPro" id="IPR011006">
    <property type="entry name" value="CheY-like_superfamily"/>
</dbReference>
<dbReference type="GO" id="GO:0009736">
    <property type="term" value="P:cytokinin-activated signaling pathway"/>
    <property type="evidence" value="ECO:0007669"/>
    <property type="project" value="UniProtKB-KW"/>
</dbReference>
<evidence type="ECO:0000256" key="6">
    <source>
        <dbReference type="ARBA" id="ARBA00022679"/>
    </source>
</evidence>
<dbReference type="Gramene" id="Ma01_t16190.1">
    <property type="protein sequence ID" value="Ma01_p16190.1"/>
    <property type="gene ID" value="Ma01_g16190"/>
</dbReference>
<evidence type="ECO:0000256" key="11">
    <source>
        <dbReference type="ARBA" id="ARBA00023012"/>
    </source>
</evidence>
<evidence type="ECO:0000256" key="2">
    <source>
        <dbReference type="ARBA" id="ARBA00002427"/>
    </source>
</evidence>
<evidence type="ECO:0000256" key="3">
    <source>
        <dbReference type="ARBA" id="ARBA00004127"/>
    </source>
</evidence>
<dbReference type="GO" id="GO:0005634">
    <property type="term" value="C:nucleus"/>
    <property type="evidence" value="ECO:0000318"/>
    <property type="project" value="GO_Central"/>
</dbReference>
<dbReference type="InterPro" id="IPR042240">
    <property type="entry name" value="CHASE_sf"/>
</dbReference>
<dbReference type="FunFam" id="3.30.450.350:FF:000001">
    <property type="entry name" value="Histidine kinase 4"/>
    <property type="match status" value="1"/>
</dbReference>
<dbReference type="InterPro" id="IPR003661">
    <property type="entry name" value="HisK_dim/P_dom"/>
</dbReference>
<dbReference type="InterPro" id="IPR001789">
    <property type="entry name" value="Sig_transdc_resp-reg_receiver"/>
</dbReference>
<dbReference type="EC" id="2.7.13.3" evidence="4"/>
<feature type="domain" description="Response regulatory" evidence="16">
    <location>
        <begin position="706"/>
        <end position="814"/>
    </location>
</feature>
<keyword evidence="8" id="KW-0418">Kinase</keyword>
<dbReference type="EnsemblPlants" id="Ma01_t16190.1">
    <property type="protein sequence ID" value="Ma01_p16190.1"/>
    <property type="gene ID" value="Ma01_g16190"/>
</dbReference>
<keyword evidence="12 14" id="KW-0472">Membrane</keyword>
<evidence type="ECO:0000256" key="5">
    <source>
        <dbReference type="ARBA" id="ARBA00022553"/>
    </source>
</evidence>
<dbReference type="PANTHER" id="PTHR43719">
    <property type="entry name" value="TWO-COMPONENT HISTIDINE KINASE"/>
    <property type="match status" value="1"/>
</dbReference>
<dbReference type="Gene3D" id="3.30.565.10">
    <property type="entry name" value="Histidine kinase-like ATPase, C-terminal domain"/>
    <property type="match status" value="1"/>
</dbReference>
<dbReference type="SUPFAM" id="SSF47384">
    <property type="entry name" value="Homodimeric domain of signal transducing histidine kinase"/>
    <property type="match status" value="1"/>
</dbReference>
<dbReference type="EMBL" id="HG996466">
    <property type="protein sequence ID" value="CAG1859688.1"/>
    <property type="molecule type" value="Genomic_DNA"/>
</dbReference>
<proteinExistence type="predicted"/>
<dbReference type="Gene3D" id="3.30.450.350">
    <property type="entry name" value="CHASE domain"/>
    <property type="match status" value="1"/>
</dbReference>
<evidence type="ECO:0000256" key="1">
    <source>
        <dbReference type="ARBA" id="ARBA00000085"/>
    </source>
</evidence>
<dbReference type="Pfam" id="PF00072">
    <property type="entry name" value="Response_reg"/>
    <property type="match status" value="1"/>
</dbReference>
<feature type="transmembrane region" description="Helical" evidence="14">
    <location>
        <begin position="535"/>
        <end position="558"/>
    </location>
</feature>
<dbReference type="SUPFAM" id="SSF52172">
    <property type="entry name" value="CheY-like"/>
    <property type="match status" value="1"/>
</dbReference>
<reference evidence="19" key="2">
    <citation type="submission" date="2021-05" db="UniProtKB">
        <authorList>
            <consortium name="EnsemblPlants"/>
        </authorList>
    </citation>
    <scope>IDENTIFICATION</scope>
    <source>
        <strain evidence="19">subsp. malaccensis</strain>
    </source>
</reference>
<keyword evidence="9" id="KW-0932">Cytokinin signaling pathway</keyword>
<evidence type="ECO:0000256" key="10">
    <source>
        <dbReference type="ARBA" id="ARBA00022989"/>
    </source>
</evidence>
<dbReference type="InParanoid" id="A0A804HUQ6"/>
<dbReference type="CDD" id="cd00082">
    <property type="entry name" value="HisKA"/>
    <property type="match status" value="1"/>
</dbReference>
<evidence type="ECO:0000259" key="17">
    <source>
        <dbReference type="PROSITE" id="PS50839"/>
    </source>
</evidence>
<protein>
    <recommendedName>
        <fullName evidence="4">histidine kinase</fullName>
        <ecNumber evidence="4">2.7.13.3</ecNumber>
    </recommendedName>
</protein>
<dbReference type="SMART" id="SM01079">
    <property type="entry name" value="CHASE"/>
    <property type="match status" value="1"/>
</dbReference>
<dbReference type="InterPro" id="IPR036890">
    <property type="entry name" value="HATPase_C_sf"/>
</dbReference>
<evidence type="ECO:0000256" key="14">
    <source>
        <dbReference type="SAM" id="Phobius"/>
    </source>
</evidence>
<dbReference type="Pfam" id="PF00512">
    <property type="entry name" value="HisKA"/>
    <property type="match status" value="1"/>
</dbReference>
<evidence type="ECO:0000259" key="16">
    <source>
        <dbReference type="PROSITE" id="PS50110"/>
    </source>
</evidence>
<evidence type="ECO:0000256" key="4">
    <source>
        <dbReference type="ARBA" id="ARBA00012438"/>
    </source>
</evidence>
<dbReference type="PROSITE" id="PS50110">
    <property type="entry name" value="RESPONSE_REGULATORY"/>
    <property type="match status" value="1"/>
</dbReference>
<dbReference type="InterPro" id="IPR050956">
    <property type="entry name" value="2C_system_His_kinase"/>
</dbReference>
<dbReference type="SUPFAM" id="SSF55874">
    <property type="entry name" value="ATPase domain of HSP90 chaperone/DNA topoisomerase II/histidine kinase"/>
    <property type="match status" value="1"/>
</dbReference>
<dbReference type="PROSITE" id="PS50839">
    <property type="entry name" value="CHASE"/>
    <property type="match status" value="1"/>
</dbReference>
<dbReference type="InterPro" id="IPR006189">
    <property type="entry name" value="CHASE_dom"/>
</dbReference>
<feature type="domain" description="Histidine kinase" evidence="15">
    <location>
        <begin position="347"/>
        <end position="470"/>
    </location>
</feature>
<evidence type="ECO:0000259" key="15">
    <source>
        <dbReference type="PROSITE" id="PS50109"/>
    </source>
</evidence>
<dbReference type="Pfam" id="PF03924">
    <property type="entry name" value="CHASE"/>
    <property type="match status" value="1"/>
</dbReference>
<keyword evidence="7 14" id="KW-0812">Transmembrane</keyword>
<gene>
    <name evidence="18" type="ORF">GSMUA_299830.1</name>
</gene>
<dbReference type="PANTHER" id="PTHR43719:SF35">
    <property type="entry name" value="HISTIDINE KINASE 2"/>
    <property type="match status" value="1"/>
</dbReference>
<dbReference type="InterPro" id="IPR005467">
    <property type="entry name" value="His_kinase_dom"/>
</dbReference>
<evidence type="ECO:0000256" key="13">
    <source>
        <dbReference type="PROSITE-ProRule" id="PRU00169"/>
    </source>
</evidence>